<protein>
    <submittedName>
        <fullName evidence="1">Uncharacterized protein</fullName>
    </submittedName>
</protein>
<name>A0A1G9SJD7_9FIRM</name>
<evidence type="ECO:0000313" key="1">
    <source>
        <dbReference type="EMBL" id="SDM35618.1"/>
    </source>
</evidence>
<gene>
    <name evidence="1" type="ORF">SAMN04488692_12920</name>
</gene>
<dbReference type="Proteomes" id="UP000199476">
    <property type="component" value="Unassembled WGS sequence"/>
</dbReference>
<dbReference type="EMBL" id="FNGO01000029">
    <property type="protein sequence ID" value="SDM35618.1"/>
    <property type="molecule type" value="Genomic_DNA"/>
</dbReference>
<reference evidence="1 2" key="1">
    <citation type="submission" date="2016-10" db="EMBL/GenBank/DDBJ databases">
        <authorList>
            <person name="de Groot N.N."/>
        </authorList>
    </citation>
    <scope>NUCLEOTIDE SEQUENCE [LARGE SCALE GENOMIC DNA]</scope>
    <source>
        <strain evidence="1 2">SLAS-1</strain>
    </source>
</reference>
<sequence>MNILEALYMLPPAAGVLFFGEKVGMICFKTFRACKNNAAVIKYWIV</sequence>
<organism evidence="1 2">
    <name type="scientific">Halarsenatibacter silvermanii</name>
    <dbReference type="NCBI Taxonomy" id="321763"/>
    <lineage>
        <taxon>Bacteria</taxon>
        <taxon>Bacillati</taxon>
        <taxon>Bacillota</taxon>
        <taxon>Clostridia</taxon>
        <taxon>Halanaerobiales</taxon>
        <taxon>Halarsenatibacteraceae</taxon>
        <taxon>Halarsenatibacter</taxon>
    </lineage>
</organism>
<accession>A0A1G9SJD7</accession>
<dbReference type="AlphaFoldDB" id="A0A1G9SJD7"/>
<proteinExistence type="predicted"/>
<evidence type="ECO:0000313" key="2">
    <source>
        <dbReference type="Proteomes" id="UP000199476"/>
    </source>
</evidence>
<dbReference type="STRING" id="321763.SAMN04488692_12920"/>
<keyword evidence="2" id="KW-1185">Reference proteome</keyword>